<dbReference type="PROSITE" id="PS51257">
    <property type="entry name" value="PROKAR_LIPOPROTEIN"/>
    <property type="match status" value="1"/>
</dbReference>
<dbReference type="PANTHER" id="PTHR44216">
    <property type="entry name" value="PROTEIN O-MANNOSYL-TRANSFERASE TMTC2"/>
    <property type="match status" value="1"/>
</dbReference>
<gene>
    <name evidence="1" type="ORF">ACFPZ3_69835</name>
</gene>
<dbReference type="EMBL" id="JBHSPA010000136">
    <property type="protein sequence ID" value="MFC5835902.1"/>
    <property type="molecule type" value="Genomic_DNA"/>
</dbReference>
<dbReference type="Pfam" id="PF14559">
    <property type="entry name" value="TPR_19"/>
    <property type="match status" value="2"/>
</dbReference>
<dbReference type="InterPro" id="IPR019734">
    <property type="entry name" value="TPR_rpt"/>
</dbReference>
<evidence type="ECO:0000313" key="2">
    <source>
        <dbReference type="Proteomes" id="UP001596058"/>
    </source>
</evidence>
<reference evidence="2" key="1">
    <citation type="journal article" date="2019" name="Int. J. Syst. Evol. Microbiol.">
        <title>The Global Catalogue of Microorganisms (GCM) 10K type strain sequencing project: providing services to taxonomists for standard genome sequencing and annotation.</title>
        <authorList>
            <consortium name="The Broad Institute Genomics Platform"/>
            <consortium name="The Broad Institute Genome Sequencing Center for Infectious Disease"/>
            <person name="Wu L."/>
            <person name="Ma J."/>
        </authorList>
    </citation>
    <scope>NUCLEOTIDE SEQUENCE [LARGE SCALE GENOMIC DNA]</scope>
    <source>
        <strain evidence="2">CCUG 53903</strain>
    </source>
</reference>
<dbReference type="Proteomes" id="UP001596058">
    <property type="component" value="Unassembled WGS sequence"/>
</dbReference>
<dbReference type="RefSeq" id="WP_379525309.1">
    <property type="nucleotide sequence ID" value="NZ_JBHSPA010000136.1"/>
</dbReference>
<dbReference type="Gene3D" id="1.25.40.10">
    <property type="entry name" value="Tetratricopeptide repeat domain"/>
    <property type="match status" value="2"/>
</dbReference>
<accession>A0ABW1DED7</accession>
<sequence length="433" mass="46791">MSRVRRLLPLLGCVLLGCVLLTLYAPGGVLRRDEPPPGPVAWSPYELAGSIEAAQNRLRGQPDDAAVWASLGNLYLEQARRTADAAYYDKAQGAFERSLRLPTADGEPYIDAVIGMGALSNAEHDFAGAVRWGERARKAAPYRWPLYGVLTDAYLELGRYDRAEATLRSMLNGHPDLASFTRAARLEQLRGRTEPARRLLHRACEIAGDPAEYAFCQWQLGELAWSNGDTRGALTAHSQALAADPGHVPSRVGKARAEAALGHTDQALRDYASAVARSPSFVVEYGELLEHLGDRAGARRQYAVFTAQHKLLAANGVADDLAVGTFEANHGDPESAVRHLRTEWKRRQSVEVADALGWALHRAGRHAEAAAYAARAAKLGGLNAVFAYHRGEIEHALGHTSGACAHLTRALSINPHFSPAGVSRARALLADTA</sequence>
<keyword evidence="2" id="KW-1185">Reference proteome</keyword>
<dbReference type="SMART" id="SM00028">
    <property type="entry name" value="TPR"/>
    <property type="match status" value="6"/>
</dbReference>
<dbReference type="PANTHER" id="PTHR44216:SF3">
    <property type="entry name" value="PROTEIN O-MANNOSYL-TRANSFERASE TMTC2"/>
    <property type="match status" value="1"/>
</dbReference>
<protein>
    <submittedName>
        <fullName evidence="1">Tetratricopeptide repeat protein</fullName>
    </submittedName>
</protein>
<proteinExistence type="predicted"/>
<evidence type="ECO:0000313" key="1">
    <source>
        <dbReference type="EMBL" id="MFC5835902.1"/>
    </source>
</evidence>
<dbReference type="InterPro" id="IPR011990">
    <property type="entry name" value="TPR-like_helical_dom_sf"/>
</dbReference>
<organism evidence="1 2">
    <name type="scientific">Nonomuraea insulae</name>
    <dbReference type="NCBI Taxonomy" id="1616787"/>
    <lineage>
        <taxon>Bacteria</taxon>
        <taxon>Bacillati</taxon>
        <taxon>Actinomycetota</taxon>
        <taxon>Actinomycetes</taxon>
        <taxon>Streptosporangiales</taxon>
        <taxon>Streptosporangiaceae</taxon>
        <taxon>Nonomuraea</taxon>
    </lineage>
</organism>
<comment type="caution">
    <text evidence="1">The sequence shown here is derived from an EMBL/GenBank/DDBJ whole genome shotgun (WGS) entry which is preliminary data.</text>
</comment>
<name>A0ABW1DED7_9ACTN</name>
<dbReference type="SUPFAM" id="SSF48452">
    <property type="entry name" value="TPR-like"/>
    <property type="match status" value="1"/>
</dbReference>
<dbReference type="InterPro" id="IPR052384">
    <property type="entry name" value="TMTC_O-mannosyltransferase"/>
</dbReference>